<dbReference type="SMART" id="SM00530">
    <property type="entry name" value="HTH_XRE"/>
    <property type="match status" value="1"/>
</dbReference>
<dbReference type="Proteomes" id="UP000478183">
    <property type="component" value="Unassembled WGS sequence"/>
</dbReference>
<dbReference type="PROSITE" id="PS50943">
    <property type="entry name" value="HTH_CROC1"/>
    <property type="match status" value="1"/>
</dbReference>
<dbReference type="PANTHER" id="PTHR46797">
    <property type="entry name" value="HTH-TYPE TRANSCRIPTIONAL REGULATOR"/>
    <property type="match status" value="1"/>
</dbReference>
<dbReference type="AlphaFoldDB" id="A0A6L6JAB1"/>
<proteinExistence type="inferred from homology"/>
<accession>A0A6L6JAB1</accession>
<dbReference type="InterPro" id="IPR050807">
    <property type="entry name" value="TransReg_Diox_bact_type"/>
</dbReference>
<name>A0A6L6JAB1_9RHOB</name>
<keyword evidence="3" id="KW-0238">DNA-binding</keyword>
<dbReference type="InterPro" id="IPR001387">
    <property type="entry name" value="Cro/C1-type_HTH"/>
</dbReference>
<dbReference type="Pfam" id="PF01381">
    <property type="entry name" value="HTH_3"/>
    <property type="match status" value="1"/>
</dbReference>
<protein>
    <submittedName>
        <fullName evidence="6">ImmA/IrrE family metallo-endopeptidase</fullName>
    </submittedName>
</protein>
<keyword evidence="7" id="KW-1185">Reference proteome</keyword>
<evidence type="ECO:0000313" key="7">
    <source>
        <dbReference type="Proteomes" id="UP000478183"/>
    </source>
</evidence>
<dbReference type="Gene3D" id="1.10.260.40">
    <property type="entry name" value="lambda repressor-like DNA-binding domains"/>
    <property type="match status" value="1"/>
</dbReference>
<comment type="caution">
    <text evidence="6">The sequence shown here is derived from an EMBL/GenBank/DDBJ whole genome shotgun (WGS) entry which is preliminary data.</text>
</comment>
<dbReference type="OrthoDB" id="1123084at2"/>
<dbReference type="PIRSF" id="PIRSF019251">
    <property type="entry name" value="Rv0465c"/>
    <property type="match status" value="1"/>
</dbReference>
<dbReference type="GO" id="GO:0003700">
    <property type="term" value="F:DNA-binding transcription factor activity"/>
    <property type="evidence" value="ECO:0007669"/>
    <property type="project" value="TreeGrafter"/>
</dbReference>
<gene>
    <name evidence="6" type="ORF">GL286_14985</name>
</gene>
<sequence length="466" mass="52131">MANGKLFIGKTVRELRVSRNWNQSQFAERLGISTSYLNQIESNNRPVSATVLLALVDKFQLKVSEIAGGEGDRLLSAFSEALTDPLFESLSPTAQDLKLVVQNAPSVAHALILAHQAYRRSTERLADIDQELARGMSEATPYEEVRDYFHFVDNYIHDLDLAAEQLATEMGLPEDPLGALRRKLEQQHRISVRYQENEVALRRFDARSSTLHLNKYAPAQTQQFQMAVQLAQVEAGDTIDRISAAAGFRTPEANEICKIGLHNYFAGALLMPYGEFADAARKLRHDVELLALQFNASIEQVCHRLSTLQRPGRKGIPMFFARVDRAGNITKRHSATKLQFARFGAACPVWNVHQAFEAQGRIIRQMAETPDGGQYLSLALQVSKRLGGFRGQETTYALAFGCETSNAEAFVYADDLLDTPSVQYDPIGVSCRICERANCPIRAWPPIKGRIGVDHHQRMTVPYQIK</sequence>
<dbReference type="SUPFAM" id="SSF47413">
    <property type="entry name" value="lambda repressor-like DNA-binding domains"/>
    <property type="match status" value="1"/>
</dbReference>
<keyword evidence="4" id="KW-0804">Transcription</keyword>
<organism evidence="6 7">
    <name type="scientific">Paracoccus aestuariivivens</name>
    <dbReference type="NCBI Taxonomy" id="1820333"/>
    <lineage>
        <taxon>Bacteria</taxon>
        <taxon>Pseudomonadati</taxon>
        <taxon>Pseudomonadota</taxon>
        <taxon>Alphaproteobacteria</taxon>
        <taxon>Rhodobacterales</taxon>
        <taxon>Paracoccaceae</taxon>
        <taxon>Paracoccus</taxon>
    </lineage>
</organism>
<keyword evidence="2" id="KW-0805">Transcription regulation</keyword>
<dbReference type="InterPro" id="IPR010982">
    <property type="entry name" value="Lambda_DNA-bd_dom_sf"/>
</dbReference>
<dbReference type="GO" id="GO:0003677">
    <property type="term" value="F:DNA binding"/>
    <property type="evidence" value="ECO:0007669"/>
    <property type="project" value="UniProtKB-KW"/>
</dbReference>
<dbReference type="InterPro" id="IPR010359">
    <property type="entry name" value="IrrE_HExxH"/>
</dbReference>
<evidence type="ECO:0000259" key="5">
    <source>
        <dbReference type="PROSITE" id="PS50943"/>
    </source>
</evidence>
<evidence type="ECO:0000256" key="2">
    <source>
        <dbReference type="ARBA" id="ARBA00023015"/>
    </source>
</evidence>
<dbReference type="InterPro" id="IPR026281">
    <property type="entry name" value="HTH_RamB"/>
</dbReference>
<dbReference type="EMBL" id="WMIE01000010">
    <property type="protein sequence ID" value="MTH79032.1"/>
    <property type="molecule type" value="Genomic_DNA"/>
</dbReference>
<dbReference type="Pfam" id="PF06114">
    <property type="entry name" value="Peptidase_M78"/>
    <property type="match status" value="1"/>
</dbReference>
<dbReference type="Pfam" id="PF09856">
    <property type="entry name" value="ScfRs"/>
    <property type="match status" value="1"/>
</dbReference>
<evidence type="ECO:0000256" key="1">
    <source>
        <dbReference type="ARBA" id="ARBA00007227"/>
    </source>
</evidence>
<dbReference type="CDD" id="cd00093">
    <property type="entry name" value="HTH_XRE"/>
    <property type="match status" value="1"/>
</dbReference>
<evidence type="ECO:0000313" key="6">
    <source>
        <dbReference type="EMBL" id="MTH79032.1"/>
    </source>
</evidence>
<evidence type="ECO:0000256" key="4">
    <source>
        <dbReference type="ARBA" id="ARBA00023163"/>
    </source>
</evidence>
<dbReference type="InterPro" id="IPR018653">
    <property type="entry name" value="ScfR_C"/>
</dbReference>
<reference evidence="6 7" key="1">
    <citation type="submission" date="2019-11" db="EMBL/GenBank/DDBJ databases">
        <authorList>
            <person name="Dong K."/>
        </authorList>
    </citation>
    <scope>NUCLEOTIDE SEQUENCE [LARGE SCALE GENOMIC DNA]</scope>
    <source>
        <strain evidence="6 7">NBRC 111993</strain>
    </source>
</reference>
<comment type="similarity">
    <text evidence="1">Belongs to the short-chain fatty acyl-CoA assimilation regulator (ScfR) family.</text>
</comment>
<feature type="domain" description="HTH cro/C1-type" evidence="5">
    <location>
        <begin position="12"/>
        <end position="66"/>
    </location>
</feature>
<dbReference type="PANTHER" id="PTHR46797:SF23">
    <property type="entry name" value="HTH-TYPE TRANSCRIPTIONAL REGULATOR SUTR"/>
    <property type="match status" value="1"/>
</dbReference>
<dbReference type="GO" id="GO:0005829">
    <property type="term" value="C:cytosol"/>
    <property type="evidence" value="ECO:0007669"/>
    <property type="project" value="TreeGrafter"/>
</dbReference>
<evidence type="ECO:0000256" key="3">
    <source>
        <dbReference type="ARBA" id="ARBA00023125"/>
    </source>
</evidence>